<feature type="compositionally biased region" description="Basic residues" evidence="2">
    <location>
        <begin position="8"/>
        <end position="20"/>
    </location>
</feature>
<feature type="region of interest" description="Disordered" evidence="2">
    <location>
        <begin position="1"/>
        <end position="20"/>
    </location>
</feature>
<evidence type="ECO:0000256" key="2">
    <source>
        <dbReference type="SAM" id="MobiDB-lite"/>
    </source>
</evidence>
<name>A0A4R8M0I0_9BURK</name>
<feature type="coiled-coil region" evidence="1">
    <location>
        <begin position="152"/>
        <end position="179"/>
    </location>
</feature>
<dbReference type="EMBL" id="SORE01000004">
    <property type="protein sequence ID" value="TDY52743.1"/>
    <property type="molecule type" value="Genomic_DNA"/>
</dbReference>
<evidence type="ECO:0000313" key="4">
    <source>
        <dbReference type="Proteomes" id="UP000295509"/>
    </source>
</evidence>
<dbReference type="Proteomes" id="UP000295509">
    <property type="component" value="Unassembled WGS sequence"/>
</dbReference>
<protein>
    <submittedName>
        <fullName evidence="3">Uncharacterized protein</fullName>
    </submittedName>
</protein>
<evidence type="ECO:0000256" key="1">
    <source>
        <dbReference type="SAM" id="Coils"/>
    </source>
</evidence>
<dbReference type="AlphaFoldDB" id="A0A4R8M0I0"/>
<sequence>MAVSPHKSGSRRKVKSRPRSSRVIAAVPKKKIRFGILRTPNGDINVVGRPEWTTQAKELEVNQDENLTVNGVLVPVEDRRHLLHWDEDLRPILNSVFTAMEKEFTRPGELLSELKAPLAARRYVTTAKTVDDYMRFVARKINGSPDNLVPDRADINQAIEKVRANLRKYENALHDVLTDADIPAYGADGKPNPSPQAAGRIGVYRNAARKYLNFDPHLSGATPIQTKINEIQGKILEMLDGCDVPHEVWHLLNELKYSVTFDLSAKATRDKTAKSLAWQNMMRRNTETPARDRYRDLLSFLD</sequence>
<keyword evidence="4" id="KW-1185">Reference proteome</keyword>
<evidence type="ECO:0000313" key="3">
    <source>
        <dbReference type="EMBL" id="TDY52743.1"/>
    </source>
</evidence>
<reference evidence="3 4" key="1">
    <citation type="submission" date="2019-03" db="EMBL/GenBank/DDBJ databases">
        <title>Genomic Encyclopedia of Type Strains, Phase III (KMG-III): the genomes of soil and plant-associated and newly described type strains.</title>
        <authorList>
            <person name="Whitman W."/>
        </authorList>
    </citation>
    <scope>NUCLEOTIDE SEQUENCE [LARGE SCALE GENOMIC DNA]</scope>
    <source>
        <strain evidence="3 4">LMG 29544</strain>
    </source>
</reference>
<keyword evidence="1" id="KW-0175">Coiled coil</keyword>
<organism evidence="3 4">
    <name type="scientific">Paraburkholderia rhizosphaerae</name>
    <dbReference type="NCBI Taxonomy" id="480658"/>
    <lineage>
        <taxon>Bacteria</taxon>
        <taxon>Pseudomonadati</taxon>
        <taxon>Pseudomonadota</taxon>
        <taxon>Betaproteobacteria</taxon>
        <taxon>Burkholderiales</taxon>
        <taxon>Burkholderiaceae</taxon>
        <taxon>Paraburkholderia</taxon>
    </lineage>
</organism>
<gene>
    <name evidence="3" type="ORF">BX592_10425</name>
</gene>
<proteinExistence type="predicted"/>
<accession>A0A4R8M0I0</accession>
<comment type="caution">
    <text evidence="3">The sequence shown here is derived from an EMBL/GenBank/DDBJ whole genome shotgun (WGS) entry which is preliminary data.</text>
</comment>